<keyword evidence="4 6" id="KW-1133">Transmembrane helix</keyword>
<dbReference type="Proteomes" id="UP000326029">
    <property type="component" value="Chromosome"/>
</dbReference>
<evidence type="ECO:0000313" key="9">
    <source>
        <dbReference type="EMBL" id="QEV34701.1"/>
    </source>
</evidence>
<gene>
    <name evidence="9" type="ORF">CP977_23120</name>
    <name evidence="8" type="ORF">GCM10010497_02890</name>
</gene>
<feature type="domain" description="Membrane transport protein MMPL" evidence="7">
    <location>
        <begin position="66"/>
        <end position="256"/>
    </location>
</feature>
<sequence>MSTEPADRVREFALRHRAAAGAVWLLVLLLGGVAAVAGLGRLDQSFTASGGPGHRANQAVHERYGNGAAVAPLVAVVTWPAGTDVRARATGERLAEALAASAGRGARTVSYADTGDEGFLGADGRTVYALVYPGAGKPDLAGLAAVEEAAGSLREGLRSALPEARTGVTGVLPLQHDSALAGPGAAALVVKAACALGLLVLLALAFRSALGVLAPLLLAAVTSVGAMVLVEAVAGFTGVSFVVVYLVPVTALVVAVHRWTQPPGAGARSAVTGGAAGAAAFAVLALFPVSFLRSIGIAGAAVCLVGIATSLTLVPVLRSVVPRPAARGTRPARNVFAVPCPLAAAGLVLLVLLAGAATQLRVGNPEARALVESGPSLDGLERLGAAGVPSGVLNPLEVLVPEDADAEAVAARAARVPGVLLAAAPEAAEWRRSGTALVVVVPVAEPMTAAGAGTVAALRSAFAGSGALVGGSGVVDTDLVEGVYGLLPYAVPLAALAAFGVLVGRTRAPGAAARSVCGALLAAGVSAGGLVVVWQWGPADTGAVTGWVPLVVGAFAFCVSLERSTASAAGGPGRAGPVAAGAGALAVLAVGIGPQVELALLVSGFAMGAVGDALAGRVRVRPGAGRWSVHRNATRLV</sequence>
<evidence type="ECO:0000256" key="2">
    <source>
        <dbReference type="ARBA" id="ARBA00022475"/>
    </source>
</evidence>
<evidence type="ECO:0000256" key="1">
    <source>
        <dbReference type="ARBA" id="ARBA00004651"/>
    </source>
</evidence>
<keyword evidence="3 6" id="KW-0812">Transmembrane</keyword>
<organism evidence="8 11">
    <name type="scientific">Streptomyces cinereoruber</name>
    <dbReference type="NCBI Taxonomy" id="67260"/>
    <lineage>
        <taxon>Bacteria</taxon>
        <taxon>Bacillati</taxon>
        <taxon>Actinomycetota</taxon>
        <taxon>Actinomycetes</taxon>
        <taxon>Kitasatosporales</taxon>
        <taxon>Streptomycetaceae</taxon>
        <taxon>Streptomyces</taxon>
    </lineage>
</organism>
<dbReference type="PANTHER" id="PTHR33406">
    <property type="entry name" value="MEMBRANE PROTEIN MJ1562-RELATED"/>
    <property type="match status" value="1"/>
</dbReference>
<dbReference type="SUPFAM" id="SSF82866">
    <property type="entry name" value="Multidrug efflux transporter AcrB transmembrane domain"/>
    <property type="match status" value="1"/>
</dbReference>
<dbReference type="GeneID" id="95456655"/>
<dbReference type="PANTHER" id="PTHR33406:SF13">
    <property type="entry name" value="MEMBRANE PROTEIN YDFJ"/>
    <property type="match status" value="1"/>
</dbReference>
<dbReference type="EMBL" id="BMSJ01000001">
    <property type="protein sequence ID" value="GGR04987.1"/>
    <property type="molecule type" value="Genomic_DNA"/>
</dbReference>
<feature type="transmembrane region" description="Helical" evidence="6">
    <location>
        <begin position="185"/>
        <end position="205"/>
    </location>
</feature>
<dbReference type="AlphaFoldDB" id="A0AAV4KBC4"/>
<dbReference type="Proteomes" id="UP000642014">
    <property type="component" value="Unassembled WGS sequence"/>
</dbReference>
<keyword evidence="5 6" id="KW-0472">Membrane</keyword>
<feature type="transmembrane region" description="Helical" evidence="6">
    <location>
        <begin position="542"/>
        <end position="561"/>
    </location>
</feature>
<evidence type="ECO:0000256" key="5">
    <source>
        <dbReference type="ARBA" id="ARBA00023136"/>
    </source>
</evidence>
<feature type="transmembrane region" description="Helical" evidence="6">
    <location>
        <begin position="598"/>
        <end position="616"/>
    </location>
</feature>
<reference evidence="9 10" key="2">
    <citation type="submission" date="2017-09" db="EMBL/GenBank/DDBJ databases">
        <authorList>
            <person name="Lee N."/>
            <person name="Cho B.-K."/>
        </authorList>
    </citation>
    <scope>NUCLEOTIDE SEQUENCE [LARGE SCALE GENOMIC DNA]</scope>
    <source>
        <strain evidence="9 10">ATCC 19740</strain>
    </source>
</reference>
<protein>
    <recommendedName>
        <fullName evidence="7">Membrane transport protein MMPL domain-containing protein</fullName>
    </recommendedName>
</protein>
<feature type="transmembrane region" description="Helical" evidence="6">
    <location>
        <begin position="516"/>
        <end position="536"/>
    </location>
</feature>
<evidence type="ECO:0000256" key="6">
    <source>
        <dbReference type="SAM" id="Phobius"/>
    </source>
</evidence>
<feature type="transmembrane region" description="Helical" evidence="6">
    <location>
        <begin position="486"/>
        <end position="504"/>
    </location>
</feature>
<dbReference type="GO" id="GO:0005886">
    <property type="term" value="C:plasma membrane"/>
    <property type="evidence" value="ECO:0007669"/>
    <property type="project" value="UniProtKB-SubCell"/>
</dbReference>
<evidence type="ECO:0000259" key="7">
    <source>
        <dbReference type="Pfam" id="PF03176"/>
    </source>
</evidence>
<dbReference type="EMBL" id="CP023693">
    <property type="protein sequence ID" value="QEV34701.1"/>
    <property type="molecule type" value="Genomic_DNA"/>
</dbReference>
<feature type="transmembrane region" description="Helical" evidence="6">
    <location>
        <begin position="295"/>
        <end position="314"/>
    </location>
</feature>
<proteinExistence type="predicted"/>
<dbReference type="InterPro" id="IPR050545">
    <property type="entry name" value="Mycobact_MmpL"/>
</dbReference>
<keyword evidence="2" id="KW-1003">Cell membrane</keyword>
<evidence type="ECO:0000313" key="11">
    <source>
        <dbReference type="Proteomes" id="UP000642014"/>
    </source>
</evidence>
<feature type="transmembrane region" description="Helical" evidence="6">
    <location>
        <begin position="269"/>
        <end position="289"/>
    </location>
</feature>
<name>A0AAV4KBC4_9ACTN</name>
<keyword evidence="10" id="KW-1185">Reference proteome</keyword>
<reference evidence="8 11" key="1">
    <citation type="journal article" date="2014" name="Int. J. Syst. Evol. Microbiol.">
        <title>Complete genome sequence of Corynebacterium casei LMG S-19264T (=DSM 44701T), isolated from a smear-ripened cheese.</title>
        <authorList>
            <consortium name="US DOE Joint Genome Institute (JGI-PGF)"/>
            <person name="Walter F."/>
            <person name="Albersmeier A."/>
            <person name="Kalinowski J."/>
            <person name="Ruckert C."/>
        </authorList>
    </citation>
    <scope>NUCLEOTIDE SEQUENCE [LARGE SCALE GENOMIC DNA]</scope>
    <source>
        <strain evidence="8 11">JCM 4205</strain>
    </source>
</reference>
<feature type="transmembrane region" description="Helical" evidence="6">
    <location>
        <begin position="212"/>
        <end position="230"/>
    </location>
</feature>
<reference evidence="8" key="3">
    <citation type="submission" date="2023-08" db="EMBL/GenBank/DDBJ databases">
        <authorList>
            <person name="Sun Q."/>
            <person name="Ohkuma M."/>
        </authorList>
    </citation>
    <scope>NUCLEOTIDE SEQUENCE</scope>
    <source>
        <strain evidence="8">JCM 4205</strain>
    </source>
</reference>
<accession>A0AAV4KBC4</accession>
<dbReference type="RefSeq" id="WP_152370742.1">
    <property type="nucleotide sequence ID" value="NZ_BMSJ01000001.1"/>
</dbReference>
<evidence type="ECO:0000256" key="4">
    <source>
        <dbReference type="ARBA" id="ARBA00022989"/>
    </source>
</evidence>
<evidence type="ECO:0000256" key="3">
    <source>
        <dbReference type="ARBA" id="ARBA00022692"/>
    </source>
</evidence>
<feature type="transmembrane region" description="Helical" evidence="6">
    <location>
        <begin position="335"/>
        <end position="357"/>
    </location>
</feature>
<dbReference type="InterPro" id="IPR004869">
    <property type="entry name" value="MMPL_dom"/>
</dbReference>
<feature type="transmembrane region" description="Helical" evidence="6">
    <location>
        <begin position="236"/>
        <end position="257"/>
    </location>
</feature>
<evidence type="ECO:0000313" key="10">
    <source>
        <dbReference type="Proteomes" id="UP000326029"/>
    </source>
</evidence>
<dbReference type="Pfam" id="PF03176">
    <property type="entry name" value="MMPL"/>
    <property type="match status" value="1"/>
</dbReference>
<comment type="subcellular location">
    <subcellularLocation>
        <location evidence="1">Cell membrane</location>
        <topology evidence="1">Multi-pass membrane protein</topology>
    </subcellularLocation>
</comment>
<evidence type="ECO:0000313" key="8">
    <source>
        <dbReference type="EMBL" id="GGR04987.1"/>
    </source>
</evidence>
<feature type="transmembrane region" description="Helical" evidence="6">
    <location>
        <begin position="573"/>
        <end position="592"/>
    </location>
</feature>